<dbReference type="RefSeq" id="WP_200230086.1">
    <property type="nucleotide sequence ID" value="NZ_CP060811.1"/>
</dbReference>
<accession>A0A7T8ARK4</accession>
<evidence type="ECO:0000313" key="9">
    <source>
        <dbReference type="EMBL" id="QQN88914.1"/>
    </source>
</evidence>
<evidence type="ECO:0000256" key="2">
    <source>
        <dbReference type="ARBA" id="ARBA00022695"/>
    </source>
</evidence>
<dbReference type="GO" id="GO:0046872">
    <property type="term" value="F:metal ion binding"/>
    <property type="evidence" value="ECO:0007669"/>
    <property type="project" value="UniProtKB-KW"/>
</dbReference>
<dbReference type="GO" id="GO:0003723">
    <property type="term" value="F:RNA binding"/>
    <property type="evidence" value="ECO:0007669"/>
    <property type="project" value="InterPro"/>
</dbReference>
<dbReference type="GO" id="GO:0003964">
    <property type="term" value="F:RNA-directed DNA polymerase activity"/>
    <property type="evidence" value="ECO:0007669"/>
    <property type="project" value="UniProtKB-KW"/>
</dbReference>
<proteinExistence type="inferred from homology"/>
<evidence type="ECO:0000256" key="7">
    <source>
        <dbReference type="ARBA" id="ARBA00034120"/>
    </source>
</evidence>
<evidence type="ECO:0000256" key="4">
    <source>
        <dbReference type="ARBA" id="ARBA00022842"/>
    </source>
</evidence>
<sequence length="303" mass="35231">MSSQLKGNYELNQCVIYKLKSKRKLKKLLNLSENSNLKIYFNDDYFSCFDLMQEDGSARNIQTPINELQQIHIRLANFFKYVKTPDYLHSGKKKHSIVTNAKAHIDSSKPTLTIDIAKFFPSTKREKIFNFFYKKMHQSADVADILSRLVCYNNHVPTGSSISMLIAFWANKEMFDELYKLCEANNIIMTVYVDDISFTGNGVGKLFLKKVTEIIERYGLNIKKEKVKFFKANSPKTITGVIVKNNRIYARNEHYKKLRVMESAYKITKVEDVIEKGIMQKAYNGQLAFLVQIHPQLRNKMVF</sequence>
<evidence type="ECO:0000256" key="6">
    <source>
        <dbReference type="ARBA" id="ARBA00023118"/>
    </source>
</evidence>
<dbReference type="InterPro" id="IPR000477">
    <property type="entry name" value="RT_dom"/>
</dbReference>
<feature type="domain" description="Reverse transcriptase" evidence="8">
    <location>
        <begin position="1"/>
        <end position="243"/>
    </location>
</feature>
<name>A0A7T8ARK4_9GAMM</name>
<dbReference type="AlphaFoldDB" id="A0A7T8ARK4"/>
<keyword evidence="5 9" id="KW-0695">RNA-directed DNA polymerase</keyword>
<reference evidence="9 10" key="1">
    <citation type="submission" date="2020-08" db="EMBL/GenBank/DDBJ databases">
        <title>Emergence of ISAba1-mediated novel tet(X) in Acinetobacter variabilis from a chicken farm.</title>
        <authorList>
            <person name="Peng K."/>
            <person name="Li R."/>
        </authorList>
    </citation>
    <scope>NUCLEOTIDE SEQUENCE [LARGE SCALE GENOMIC DNA]</scope>
    <source>
        <strain evidence="9 10">XM9F202-2</strain>
    </source>
</reference>
<dbReference type="SUPFAM" id="SSF56672">
    <property type="entry name" value="DNA/RNA polymerases"/>
    <property type="match status" value="1"/>
</dbReference>
<evidence type="ECO:0000256" key="1">
    <source>
        <dbReference type="ARBA" id="ARBA00022679"/>
    </source>
</evidence>
<keyword evidence="4" id="KW-0460">Magnesium</keyword>
<keyword evidence="6" id="KW-0051">Antiviral defense</keyword>
<dbReference type="GeneID" id="89666640"/>
<dbReference type="EMBL" id="CP060811">
    <property type="protein sequence ID" value="QQN88914.1"/>
    <property type="molecule type" value="Genomic_DNA"/>
</dbReference>
<dbReference type="PROSITE" id="PS50878">
    <property type="entry name" value="RT_POL"/>
    <property type="match status" value="1"/>
</dbReference>
<dbReference type="GO" id="GO:0051607">
    <property type="term" value="P:defense response to virus"/>
    <property type="evidence" value="ECO:0007669"/>
    <property type="project" value="UniProtKB-KW"/>
</dbReference>
<protein>
    <submittedName>
        <fullName evidence="9">RNA-directed DNA polymerase</fullName>
    </submittedName>
</protein>
<dbReference type="CDD" id="cd03487">
    <property type="entry name" value="RT_Bac_retron_II"/>
    <property type="match status" value="1"/>
</dbReference>
<dbReference type="Pfam" id="PF00078">
    <property type="entry name" value="RVT_1"/>
    <property type="match status" value="1"/>
</dbReference>
<comment type="similarity">
    <text evidence="7">Belongs to the bacterial reverse transcriptase family.</text>
</comment>
<dbReference type="InterPro" id="IPR043502">
    <property type="entry name" value="DNA/RNA_pol_sf"/>
</dbReference>
<evidence type="ECO:0000259" key="8">
    <source>
        <dbReference type="PROSITE" id="PS50878"/>
    </source>
</evidence>
<keyword evidence="2" id="KW-0548">Nucleotidyltransferase</keyword>
<dbReference type="InterPro" id="IPR000123">
    <property type="entry name" value="Reverse_transcriptase_msDNA"/>
</dbReference>
<keyword evidence="3" id="KW-0479">Metal-binding</keyword>
<evidence type="ECO:0000256" key="5">
    <source>
        <dbReference type="ARBA" id="ARBA00022918"/>
    </source>
</evidence>
<organism evidence="9 10">
    <name type="scientific">Acinetobacter variabilis</name>
    <dbReference type="NCBI Taxonomy" id="70346"/>
    <lineage>
        <taxon>Bacteria</taxon>
        <taxon>Pseudomonadati</taxon>
        <taxon>Pseudomonadota</taxon>
        <taxon>Gammaproteobacteria</taxon>
        <taxon>Moraxellales</taxon>
        <taxon>Moraxellaceae</taxon>
        <taxon>Acinetobacter</taxon>
    </lineage>
</organism>
<evidence type="ECO:0000256" key="3">
    <source>
        <dbReference type="ARBA" id="ARBA00022723"/>
    </source>
</evidence>
<keyword evidence="1" id="KW-0808">Transferase</keyword>
<dbReference type="Proteomes" id="UP000596079">
    <property type="component" value="Chromosome"/>
</dbReference>
<dbReference type="PRINTS" id="PR00866">
    <property type="entry name" value="RNADNAPOLMS"/>
</dbReference>
<evidence type="ECO:0000313" key="10">
    <source>
        <dbReference type="Proteomes" id="UP000596079"/>
    </source>
</evidence>
<gene>
    <name evidence="9" type="ORF">IAQ69_04345</name>
</gene>